<dbReference type="GO" id="GO:0005886">
    <property type="term" value="C:plasma membrane"/>
    <property type="evidence" value="ECO:0007669"/>
    <property type="project" value="TreeGrafter"/>
</dbReference>
<dbReference type="PANTHER" id="PTHR30175">
    <property type="entry name" value="PHOSPHOTRANSFERASE SYSTEM TRANSPORT PROTEIN"/>
    <property type="match status" value="1"/>
</dbReference>
<dbReference type="Pfam" id="PF00367">
    <property type="entry name" value="PTS_EIIB"/>
    <property type="match status" value="1"/>
</dbReference>
<dbReference type="PANTHER" id="PTHR30175:SF7">
    <property type="entry name" value="NEGATIVE REGULATOR OF SACY ACTIVITY"/>
    <property type="match status" value="1"/>
</dbReference>
<dbReference type="EMBL" id="JACSZT010000022">
    <property type="protein sequence ID" value="MBC6499805.1"/>
    <property type="molecule type" value="Genomic_DNA"/>
</dbReference>
<dbReference type="GO" id="GO:0008982">
    <property type="term" value="F:protein-N(PI)-phosphohistidine-sugar phosphotransferase activity"/>
    <property type="evidence" value="ECO:0007669"/>
    <property type="project" value="InterPro"/>
</dbReference>
<organism evidence="8 9">
    <name type="scientific">Weissella confusa</name>
    <name type="common">Lactobacillus confusus</name>
    <dbReference type="NCBI Taxonomy" id="1583"/>
    <lineage>
        <taxon>Bacteria</taxon>
        <taxon>Bacillati</taxon>
        <taxon>Bacillota</taxon>
        <taxon>Bacilli</taxon>
        <taxon>Lactobacillales</taxon>
        <taxon>Lactobacillaceae</taxon>
        <taxon>Weissella</taxon>
    </lineage>
</organism>
<dbReference type="InterPro" id="IPR036878">
    <property type="entry name" value="Glu_permease_IIB"/>
</dbReference>
<feature type="active site" description="Phosphocysteine intermediate; for EIIB activity" evidence="6">
    <location>
        <position position="25"/>
    </location>
</feature>
<dbReference type="GO" id="GO:0009401">
    <property type="term" value="P:phosphoenolpyruvate-dependent sugar phosphotransferase system"/>
    <property type="evidence" value="ECO:0007669"/>
    <property type="project" value="UniProtKB-KW"/>
</dbReference>
<evidence type="ECO:0000256" key="2">
    <source>
        <dbReference type="ARBA" id="ARBA00022597"/>
    </source>
</evidence>
<accession>A0A923SP58</accession>
<dbReference type="GO" id="GO:0090589">
    <property type="term" value="F:protein-phosphocysteine-trehalose phosphotransferase system transporter activity"/>
    <property type="evidence" value="ECO:0007669"/>
    <property type="project" value="TreeGrafter"/>
</dbReference>
<evidence type="ECO:0000313" key="8">
    <source>
        <dbReference type="EMBL" id="MBC6499805.1"/>
    </source>
</evidence>
<dbReference type="SUPFAM" id="SSF55604">
    <property type="entry name" value="Glucose permease domain IIB"/>
    <property type="match status" value="1"/>
</dbReference>
<gene>
    <name evidence="8" type="ORF">H7R52_18775</name>
</gene>
<comment type="caution">
    <text evidence="8">The sequence shown here is derived from an EMBL/GenBank/DDBJ whole genome shotgun (WGS) entry which is preliminary data.</text>
</comment>
<dbReference type="InterPro" id="IPR018113">
    <property type="entry name" value="PTrfase_EIIB_Cys"/>
</dbReference>
<keyword evidence="4" id="KW-0598">Phosphotransferase system</keyword>
<dbReference type="Gene3D" id="3.30.1360.60">
    <property type="entry name" value="Glucose permease domain IIB"/>
    <property type="match status" value="1"/>
</dbReference>
<evidence type="ECO:0000256" key="3">
    <source>
        <dbReference type="ARBA" id="ARBA00022679"/>
    </source>
</evidence>
<evidence type="ECO:0000259" key="7">
    <source>
        <dbReference type="PROSITE" id="PS51098"/>
    </source>
</evidence>
<keyword evidence="2" id="KW-0762">Sugar transport</keyword>
<sequence length="101" mass="10995">MNHEEVAKRVAKALGDDNVITAAHCATRLRLIVKDRDSIDQQALDNDPDLKGTFDSNGQFQVTRPVSGGFFGVVFSVGLTNLALLKCTYSHGLGSFNNLWS</sequence>
<dbReference type="Proteomes" id="UP000650485">
    <property type="component" value="Unassembled WGS sequence"/>
</dbReference>
<feature type="domain" description="PTS EIIB type-1" evidence="7">
    <location>
        <begin position="3"/>
        <end position="88"/>
    </location>
</feature>
<keyword evidence="5" id="KW-0418">Kinase</keyword>
<keyword evidence="3" id="KW-0808">Transferase</keyword>
<dbReference type="AlphaFoldDB" id="A0A923SP58"/>
<dbReference type="PROSITE" id="PS01035">
    <property type="entry name" value="PTS_EIIB_TYPE_1_CYS"/>
    <property type="match status" value="1"/>
</dbReference>
<evidence type="ECO:0000256" key="4">
    <source>
        <dbReference type="ARBA" id="ARBA00022683"/>
    </source>
</evidence>
<evidence type="ECO:0000256" key="6">
    <source>
        <dbReference type="PROSITE-ProRule" id="PRU00421"/>
    </source>
</evidence>
<dbReference type="InterPro" id="IPR001996">
    <property type="entry name" value="PTS_IIB_1"/>
</dbReference>
<dbReference type="GO" id="GO:0015771">
    <property type="term" value="P:trehalose transport"/>
    <property type="evidence" value="ECO:0007669"/>
    <property type="project" value="TreeGrafter"/>
</dbReference>
<proteinExistence type="predicted"/>
<evidence type="ECO:0000256" key="1">
    <source>
        <dbReference type="ARBA" id="ARBA00022448"/>
    </source>
</evidence>
<reference evidence="8" key="1">
    <citation type="submission" date="2020-08" db="EMBL/GenBank/DDBJ databases">
        <title>Complete genome sequence of Weissella confusa strain FS54 provides insights into metabolic potential.</title>
        <authorList>
            <person name="Fhoula I."/>
            <person name="Najjari A."/>
            <person name="Lekired A."/>
            <person name="Bessrour-Aouam N."/>
            <person name="Jaballah S."/>
            <person name="Klibi N."/>
            <person name="Ouzari H.-I."/>
        </authorList>
    </citation>
    <scope>NUCLEOTIDE SEQUENCE</scope>
    <source>
        <strain evidence="8">FS54</strain>
    </source>
</reference>
<protein>
    <submittedName>
        <fullName evidence="8">PTS transporter subunit EIIB</fullName>
    </submittedName>
</protein>
<keyword evidence="1" id="KW-0813">Transport</keyword>
<dbReference type="GO" id="GO:0016301">
    <property type="term" value="F:kinase activity"/>
    <property type="evidence" value="ECO:0007669"/>
    <property type="project" value="UniProtKB-KW"/>
</dbReference>
<evidence type="ECO:0000313" key="9">
    <source>
        <dbReference type="Proteomes" id="UP000650485"/>
    </source>
</evidence>
<dbReference type="PROSITE" id="PS51098">
    <property type="entry name" value="PTS_EIIB_TYPE_1"/>
    <property type="match status" value="1"/>
</dbReference>
<evidence type="ECO:0000256" key="5">
    <source>
        <dbReference type="ARBA" id="ARBA00022777"/>
    </source>
</evidence>
<name>A0A923SP58_WEICO</name>
<dbReference type="InterPro" id="IPR050558">
    <property type="entry name" value="PTS_Sugar-Specific_Components"/>
</dbReference>